<evidence type="ECO:0000313" key="1">
    <source>
        <dbReference type="EMBL" id="KAG7508091.1"/>
    </source>
</evidence>
<dbReference type="AlphaFoldDB" id="A0AAV6RRN4"/>
<dbReference type="Proteomes" id="UP000693946">
    <property type="component" value="Linkage Group LG17"/>
</dbReference>
<name>A0AAV6RRN4_SOLSE</name>
<evidence type="ECO:0000313" key="2">
    <source>
        <dbReference type="Proteomes" id="UP000693946"/>
    </source>
</evidence>
<accession>A0AAV6RRN4</accession>
<comment type="caution">
    <text evidence="1">The sequence shown here is derived from an EMBL/GenBank/DDBJ whole genome shotgun (WGS) entry which is preliminary data.</text>
</comment>
<gene>
    <name evidence="1" type="ORF">JOB18_002720</name>
</gene>
<keyword evidence="2" id="KW-1185">Reference proteome</keyword>
<protein>
    <submittedName>
        <fullName evidence="1">Uncharacterized protein</fullName>
    </submittedName>
</protein>
<reference evidence="1 2" key="1">
    <citation type="journal article" date="2021" name="Sci. Rep.">
        <title>Chromosome anchoring in Senegalese sole (Solea senegalensis) reveals sex-associated markers and genome rearrangements in flatfish.</title>
        <authorList>
            <person name="Guerrero-Cozar I."/>
            <person name="Gomez-Garrido J."/>
            <person name="Berbel C."/>
            <person name="Martinez-Blanch J.F."/>
            <person name="Alioto T."/>
            <person name="Claros M.G."/>
            <person name="Gagnaire P.A."/>
            <person name="Manchado M."/>
        </authorList>
    </citation>
    <scope>NUCLEOTIDE SEQUENCE [LARGE SCALE GENOMIC DNA]</scope>
    <source>
        <strain evidence="1">Sse05_10M</strain>
    </source>
</reference>
<organism evidence="1 2">
    <name type="scientific">Solea senegalensis</name>
    <name type="common">Senegalese sole</name>
    <dbReference type="NCBI Taxonomy" id="28829"/>
    <lineage>
        <taxon>Eukaryota</taxon>
        <taxon>Metazoa</taxon>
        <taxon>Chordata</taxon>
        <taxon>Craniata</taxon>
        <taxon>Vertebrata</taxon>
        <taxon>Euteleostomi</taxon>
        <taxon>Actinopterygii</taxon>
        <taxon>Neopterygii</taxon>
        <taxon>Teleostei</taxon>
        <taxon>Neoteleostei</taxon>
        <taxon>Acanthomorphata</taxon>
        <taxon>Carangaria</taxon>
        <taxon>Pleuronectiformes</taxon>
        <taxon>Pleuronectoidei</taxon>
        <taxon>Soleidae</taxon>
        <taxon>Solea</taxon>
    </lineage>
</organism>
<sequence>MANSNQLEAESPLTYRSVFNVAMKEPFYCRLQTVVLRQHCVVYAVICEGCRGSVLIRVVKMAAVRPPARFHRGRIH</sequence>
<dbReference type="EMBL" id="JAGKHQ010000009">
    <property type="protein sequence ID" value="KAG7508091.1"/>
    <property type="molecule type" value="Genomic_DNA"/>
</dbReference>
<proteinExistence type="predicted"/>